<dbReference type="EMBL" id="CP002801">
    <property type="protein sequence ID" value="AEH10353.1"/>
    <property type="molecule type" value="Genomic_DNA"/>
</dbReference>
<keyword evidence="3" id="KW-1185">Reference proteome</keyword>
<dbReference type="HOGENOM" id="CLU_1710592_0_0_11"/>
<reference evidence="2 3" key="1">
    <citation type="submission" date="2011-05" db="EMBL/GenBank/DDBJ databases">
        <title>Complete sequence of chromosome of Frankia symbiont of Datisca glomerata.</title>
        <authorList>
            <consortium name="US DOE Joint Genome Institute"/>
            <person name="Lucas S."/>
            <person name="Han J."/>
            <person name="Lapidus A."/>
            <person name="Cheng J.-F."/>
            <person name="Goodwin L."/>
            <person name="Pitluck S."/>
            <person name="Peters L."/>
            <person name="Mikhailova N."/>
            <person name="Chertkov O."/>
            <person name="Teshima H."/>
            <person name="Han C."/>
            <person name="Tapia R."/>
            <person name="Land M."/>
            <person name="Hauser L."/>
            <person name="Kyrpides N."/>
            <person name="Ivanova N."/>
            <person name="Pagani I."/>
            <person name="Berry A."/>
            <person name="Pawlowski K."/>
            <person name="Persson T."/>
            <person name="Vanden Heuvel B."/>
            <person name="Benson D."/>
            <person name="Woyke T."/>
        </authorList>
    </citation>
    <scope>NUCLEOTIDE SEQUENCE [LARGE SCALE GENOMIC DNA]</scope>
    <source>
        <strain evidence="3">4085684</strain>
    </source>
</reference>
<feature type="region of interest" description="Disordered" evidence="1">
    <location>
        <begin position="21"/>
        <end position="54"/>
    </location>
</feature>
<name>F8AXK2_9ACTN</name>
<dbReference type="Proteomes" id="UP000001549">
    <property type="component" value="Chromosome"/>
</dbReference>
<proteinExistence type="predicted"/>
<sequence length="153" mass="15758">MVEPTPELLVVIASRAVRPDPAAHGSGDLNGPVGPGKHGDVAGPAEEKGPDGSDRYQTVLTALREIAQVTAVLPPRLALVAASKTQADALVRLPGVAGVFLEAVPAGLRETLTASEHLFVDGWLARLAGKQRSAEGLPWDATDTGRLPPGPPT</sequence>
<dbReference type="AlphaFoldDB" id="F8AXK2"/>
<evidence type="ECO:0000313" key="3">
    <source>
        <dbReference type="Proteomes" id="UP000001549"/>
    </source>
</evidence>
<gene>
    <name evidence="2" type="ordered locus">FsymDg_3041</name>
</gene>
<evidence type="ECO:0000256" key="1">
    <source>
        <dbReference type="SAM" id="MobiDB-lite"/>
    </source>
</evidence>
<feature type="compositionally biased region" description="Basic and acidic residues" evidence="1">
    <location>
        <begin position="37"/>
        <end position="54"/>
    </location>
</feature>
<evidence type="ECO:0000313" key="2">
    <source>
        <dbReference type="EMBL" id="AEH10353.1"/>
    </source>
</evidence>
<accession>F8AXK2</accession>
<dbReference type="KEGG" id="fsy:FsymDg_3041"/>
<protein>
    <submittedName>
        <fullName evidence="2">Uncharacterized protein</fullName>
    </submittedName>
</protein>
<organism evidence="2 3">
    <name type="scientific">Candidatus Protofrankia datiscae</name>
    <dbReference type="NCBI Taxonomy" id="2716812"/>
    <lineage>
        <taxon>Bacteria</taxon>
        <taxon>Bacillati</taxon>
        <taxon>Actinomycetota</taxon>
        <taxon>Actinomycetes</taxon>
        <taxon>Frankiales</taxon>
        <taxon>Frankiaceae</taxon>
        <taxon>Protofrankia</taxon>
    </lineage>
</organism>